<evidence type="ECO:0000313" key="9">
    <source>
        <dbReference type="Proteomes" id="UP001595772"/>
    </source>
</evidence>
<gene>
    <name evidence="8" type="ORF">ACFOUV_05875</name>
</gene>
<keyword evidence="4 7" id="KW-0812">Transmembrane</keyword>
<name>A0ABV8GXP6_9BACI</name>
<feature type="transmembrane region" description="Helical" evidence="7">
    <location>
        <begin position="7"/>
        <end position="24"/>
    </location>
</feature>
<dbReference type="InterPro" id="IPR051907">
    <property type="entry name" value="DoxX-like_oxidoreductase"/>
</dbReference>
<dbReference type="InterPro" id="IPR032808">
    <property type="entry name" value="DoxX"/>
</dbReference>
<feature type="transmembrane region" description="Helical" evidence="7">
    <location>
        <begin position="98"/>
        <end position="116"/>
    </location>
</feature>
<evidence type="ECO:0000313" key="8">
    <source>
        <dbReference type="EMBL" id="MFC4023350.1"/>
    </source>
</evidence>
<dbReference type="EMBL" id="JBHSAO010000002">
    <property type="protein sequence ID" value="MFC4023350.1"/>
    <property type="molecule type" value="Genomic_DNA"/>
</dbReference>
<comment type="caution">
    <text evidence="8">The sequence shown here is derived from an EMBL/GenBank/DDBJ whole genome shotgun (WGS) entry which is preliminary data.</text>
</comment>
<sequence length="134" mass="14057">MTKSEVGTVILRIVLGLTFFIHGLDKFQGGISNTVGYFDSLGIPGFLAYAVALIELIGGIAIILGIGTKFVALLFAVVMVGAIFTAKLPAGFLGNGQGAGYELDLALLAISIYLILADRNPLSLDRIIANKKNS</sequence>
<evidence type="ECO:0000256" key="3">
    <source>
        <dbReference type="ARBA" id="ARBA00022475"/>
    </source>
</evidence>
<keyword evidence="6 7" id="KW-0472">Membrane</keyword>
<evidence type="ECO:0000256" key="7">
    <source>
        <dbReference type="SAM" id="Phobius"/>
    </source>
</evidence>
<dbReference type="PANTHER" id="PTHR33452">
    <property type="entry name" value="OXIDOREDUCTASE CATD-RELATED"/>
    <property type="match status" value="1"/>
</dbReference>
<dbReference type="RefSeq" id="WP_379495856.1">
    <property type="nucleotide sequence ID" value="NZ_JBHSAO010000002.1"/>
</dbReference>
<organism evidence="8 9">
    <name type="scientific">Oceanobacillus longus</name>
    <dbReference type="NCBI Taxonomy" id="930120"/>
    <lineage>
        <taxon>Bacteria</taxon>
        <taxon>Bacillati</taxon>
        <taxon>Bacillota</taxon>
        <taxon>Bacilli</taxon>
        <taxon>Bacillales</taxon>
        <taxon>Bacillaceae</taxon>
        <taxon>Oceanobacillus</taxon>
    </lineage>
</organism>
<protein>
    <submittedName>
        <fullName evidence="8">DoxX family protein</fullName>
    </submittedName>
</protein>
<keyword evidence="5 7" id="KW-1133">Transmembrane helix</keyword>
<evidence type="ECO:0000256" key="6">
    <source>
        <dbReference type="ARBA" id="ARBA00023136"/>
    </source>
</evidence>
<reference evidence="9" key="1">
    <citation type="journal article" date="2019" name="Int. J. Syst. Evol. Microbiol.">
        <title>The Global Catalogue of Microorganisms (GCM) 10K type strain sequencing project: providing services to taxonomists for standard genome sequencing and annotation.</title>
        <authorList>
            <consortium name="The Broad Institute Genomics Platform"/>
            <consortium name="The Broad Institute Genome Sequencing Center for Infectious Disease"/>
            <person name="Wu L."/>
            <person name="Ma J."/>
        </authorList>
    </citation>
    <scope>NUCLEOTIDE SEQUENCE [LARGE SCALE GENOMIC DNA]</scope>
    <source>
        <strain evidence="9">IBRC-M 10703</strain>
    </source>
</reference>
<evidence type="ECO:0000256" key="1">
    <source>
        <dbReference type="ARBA" id="ARBA00004651"/>
    </source>
</evidence>
<evidence type="ECO:0000256" key="4">
    <source>
        <dbReference type="ARBA" id="ARBA00022692"/>
    </source>
</evidence>
<evidence type="ECO:0000256" key="5">
    <source>
        <dbReference type="ARBA" id="ARBA00022989"/>
    </source>
</evidence>
<comment type="subcellular location">
    <subcellularLocation>
        <location evidence="1">Cell membrane</location>
        <topology evidence="1">Multi-pass membrane protein</topology>
    </subcellularLocation>
</comment>
<proteinExistence type="inferred from homology"/>
<dbReference type="Proteomes" id="UP001595772">
    <property type="component" value="Unassembled WGS sequence"/>
</dbReference>
<comment type="similarity">
    <text evidence="2">Belongs to the DoxX family.</text>
</comment>
<accession>A0ABV8GXP6</accession>
<keyword evidence="9" id="KW-1185">Reference proteome</keyword>
<evidence type="ECO:0000256" key="2">
    <source>
        <dbReference type="ARBA" id="ARBA00006679"/>
    </source>
</evidence>
<feature type="transmembrane region" description="Helical" evidence="7">
    <location>
        <begin position="71"/>
        <end position="92"/>
    </location>
</feature>
<dbReference type="PANTHER" id="PTHR33452:SF1">
    <property type="entry name" value="INNER MEMBRANE PROTEIN YPHA-RELATED"/>
    <property type="match status" value="1"/>
</dbReference>
<keyword evidence="3" id="KW-1003">Cell membrane</keyword>
<feature type="transmembrane region" description="Helical" evidence="7">
    <location>
        <begin position="44"/>
        <end position="64"/>
    </location>
</feature>
<dbReference type="Pfam" id="PF07681">
    <property type="entry name" value="DoxX"/>
    <property type="match status" value="1"/>
</dbReference>